<keyword evidence="3" id="KW-1185">Reference proteome</keyword>
<proteinExistence type="predicted"/>
<keyword evidence="1" id="KW-0732">Signal</keyword>
<name>A0ABU7JK97_9GAMM</name>
<feature type="signal peptide" evidence="1">
    <location>
        <begin position="1"/>
        <end position="21"/>
    </location>
</feature>
<dbReference type="RefSeq" id="WP_330089418.1">
    <property type="nucleotide sequence ID" value="NZ_JAUGZK010000035.1"/>
</dbReference>
<protein>
    <submittedName>
        <fullName evidence="2">Uncharacterized protein</fullName>
    </submittedName>
</protein>
<organism evidence="2 3">
    <name type="scientific">Alkalimonas mucilaginosa</name>
    <dbReference type="NCBI Taxonomy" id="3057676"/>
    <lineage>
        <taxon>Bacteria</taxon>
        <taxon>Pseudomonadati</taxon>
        <taxon>Pseudomonadota</taxon>
        <taxon>Gammaproteobacteria</taxon>
        <taxon>Alkalimonas</taxon>
    </lineage>
</organism>
<dbReference type="EMBL" id="JAUGZK010000035">
    <property type="protein sequence ID" value="MEE2026126.1"/>
    <property type="molecule type" value="Genomic_DNA"/>
</dbReference>
<comment type="caution">
    <text evidence="2">The sequence shown here is derived from an EMBL/GenBank/DDBJ whole genome shotgun (WGS) entry which is preliminary data.</text>
</comment>
<sequence>MKLHFTIAALFTLAVTFKLAAADVSTPSVVAPTQRHLTELLAYFDEPRFMENIVVVGWLCTASIKEQEAYTFEFNDSTHDLENFITLNLFTKGLFLTKEDCPVVEINEKEDREFNYSNGITLKINREQVAQLRELSGQLVTLRGDYFSWHNVISMESSFKSGVLQVKVMAAGNQRFQGAFGPIKEKE</sequence>
<evidence type="ECO:0000313" key="2">
    <source>
        <dbReference type="EMBL" id="MEE2026126.1"/>
    </source>
</evidence>
<accession>A0ABU7JK97</accession>
<evidence type="ECO:0000256" key="1">
    <source>
        <dbReference type="SAM" id="SignalP"/>
    </source>
</evidence>
<feature type="chain" id="PRO_5045097915" evidence="1">
    <location>
        <begin position="22"/>
        <end position="187"/>
    </location>
</feature>
<reference evidence="2 3" key="1">
    <citation type="submission" date="2023-06" db="EMBL/GenBank/DDBJ databases">
        <title>Alkalimonas sp., MEB004 an alkaliphilic bacterium isolated from Lonar Lake, India.</title>
        <authorList>
            <person name="Joshi A."/>
            <person name="Thite S."/>
        </authorList>
    </citation>
    <scope>NUCLEOTIDE SEQUENCE [LARGE SCALE GENOMIC DNA]</scope>
    <source>
        <strain evidence="2 3">MEB004</strain>
    </source>
</reference>
<evidence type="ECO:0000313" key="3">
    <source>
        <dbReference type="Proteomes" id="UP001339167"/>
    </source>
</evidence>
<dbReference type="Proteomes" id="UP001339167">
    <property type="component" value="Unassembled WGS sequence"/>
</dbReference>
<gene>
    <name evidence="2" type="ORF">QWF21_17965</name>
</gene>